<dbReference type="PANTHER" id="PTHR31793">
    <property type="entry name" value="4-HYDROXYBENZOYL-COA THIOESTERASE FAMILY MEMBER"/>
    <property type="match status" value="1"/>
</dbReference>
<dbReference type="GO" id="GO:0009507">
    <property type="term" value="C:chloroplast"/>
    <property type="evidence" value="ECO:0007669"/>
    <property type="project" value="TreeGrafter"/>
</dbReference>
<dbReference type="AlphaFoldDB" id="A0AAV0YHR2"/>
<dbReference type="Gene3D" id="3.10.129.10">
    <property type="entry name" value="Hotdog Thioesterase"/>
    <property type="match status" value="1"/>
</dbReference>
<reference evidence="3 4" key="1">
    <citation type="submission" date="2023-01" db="EMBL/GenBank/DDBJ databases">
        <authorList>
            <person name="Kreplak J."/>
        </authorList>
    </citation>
    <scope>NUCLEOTIDE SEQUENCE [LARGE SCALE GENOMIC DNA]</scope>
</reference>
<evidence type="ECO:0008006" key="5">
    <source>
        <dbReference type="Google" id="ProtNLM"/>
    </source>
</evidence>
<evidence type="ECO:0000256" key="1">
    <source>
        <dbReference type="ARBA" id="ARBA00005953"/>
    </source>
</evidence>
<dbReference type="CDD" id="cd00586">
    <property type="entry name" value="4HBT"/>
    <property type="match status" value="1"/>
</dbReference>
<accession>A0AAV0YHR2</accession>
<dbReference type="EMBL" id="OX451736">
    <property type="protein sequence ID" value="CAI8585521.1"/>
    <property type="molecule type" value="Genomic_DNA"/>
</dbReference>
<name>A0AAV0YHR2_VICFA</name>
<dbReference type="Proteomes" id="UP001157006">
    <property type="component" value="Chromosome 1L"/>
</dbReference>
<keyword evidence="4" id="KW-1185">Reference proteome</keyword>
<dbReference type="InterPro" id="IPR050563">
    <property type="entry name" value="4-hydroxybenzoyl-CoA_TE"/>
</dbReference>
<keyword evidence="2" id="KW-0378">Hydrolase</keyword>
<comment type="similarity">
    <text evidence="1">Belongs to the 4-hydroxybenzoyl-CoA thioesterase family.</text>
</comment>
<dbReference type="PANTHER" id="PTHR31793:SF27">
    <property type="entry name" value="NOVEL THIOESTERASE SUPERFAMILY DOMAIN AND SAPOSIN A-TYPE DOMAIN CONTAINING PROTEIN (0610012H03RIK)"/>
    <property type="match status" value="1"/>
</dbReference>
<evidence type="ECO:0000313" key="3">
    <source>
        <dbReference type="EMBL" id="CAI8585521.1"/>
    </source>
</evidence>
<gene>
    <name evidence="3" type="ORF">VFH_I210440</name>
</gene>
<sequence>MLLPFSFSSANHGSTRRFSSPLILNTTSFHFSRKAPTSFSFPYKSFYPHALQSVSARASSPLFDDNKDTKSMNKFLDVELQVREYELDQYGVVHNSLYSCYCQQGWSDFMKSIGINPNDAVENGGAWAMFELSVKFIAPLRSGDKFVVRVRFLSFSAARLCFSCSIYKQPNQEPIFEANGKVVYLDKNYRPNRIPADIKFKLAKFINGEDF</sequence>
<dbReference type="Pfam" id="PF13279">
    <property type="entry name" value="4HBT_2"/>
    <property type="match status" value="1"/>
</dbReference>
<evidence type="ECO:0000313" key="4">
    <source>
        <dbReference type="Proteomes" id="UP001157006"/>
    </source>
</evidence>
<proteinExistence type="inferred from homology"/>
<dbReference type="SUPFAM" id="SSF54637">
    <property type="entry name" value="Thioesterase/thiol ester dehydrase-isomerase"/>
    <property type="match status" value="1"/>
</dbReference>
<evidence type="ECO:0000256" key="2">
    <source>
        <dbReference type="ARBA" id="ARBA00022801"/>
    </source>
</evidence>
<protein>
    <recommendedName>
        <fullName evidence="5">Thioesterase domain-containing protein</fullName>
    </recommendedName>
</protein>
<organism evidence="3 4">
    <name type="scientific">Vicia faba</name>
    <name type="common">Broad bean</name>
    <name type="synonym">Faba vulgaris</name>
    <dbReference type="NCBI Taxonomy" id="3906"/>
    <lineage>
        <taxon>Eukaryota</taxon>
        <taxon>Viridiplantae</taxon>
        <taxon>Streptophyta</taxon>
        <taxon>Embryophyta</taxon>
        <taxon>Tracheophyta</taxon>
        <taxon>Spermatophyta</taxon>
        <taxon>Magnoliopsida</taxon>
        <taxon>eudicotyledons</taxon>
        <taxon>Gunneridae</taxon>
        <taxon>Pentapetalae</taxon>
        <taxon>rosids</taxon>
        <taxon>fabids</taxon>
        <taxon>Fabales</taxon>
        <taxon>Fabaceae</taxon>
        <taxon>Papilionoideae</taxon>
        <taxon>50 kb inversion clade</taxon>
        <taxon>NPAAA clade</taxon>
        <taxon>Hologalegina</taxon>
        <taxon>IRL clade</taxon>
        <taxon>Fabeae</taxon>
        <taxon>Vicia</taxon>
    </lineage>
</organism>
<dbReference type="InterPro" id="IPR029069">
    <property type="entry name" value="HotDog_dom_sf"/>
</dbReference>
<dbReference type="GO" id="GO:0016297">
    <property type="term" value="F:fatty acyl-[ACP] hydrolase activity"/>
    <property type="evidence" value="ECO:0007669"/>
    <property type="project" value="TreeGrafter"/>
</dbReference>